<feature type="transmembrane region" description="Helical" evidence="7">
    <location>
        <begin position="355"/>
        <end position="374"/>
    </location>
</feature>
<feature type="transmembrane region" description="Helical" evidence="7">
    <location>
        <begin position="39"/>
        <end position="60"/>
    </location>
</feature>
<evidence type="ECO:0000256" key="1">
    <source>
        <dbReference type="ARBA" id="ARBA00004651"/>
    </source>
</evidence>
<keyword evidence="6" id="KW-0175">Coiled coil</keyword>
<sequence>MQIKTSFRFLWIGQSIANLGDILYIVSIISIVYEITGSAFYMALFPFVNTVSRFISGFIAPILLERYRTKPLLAFSQFGKTIIVLMLTVNSIYLFSIDNIIFTFVFVMFISFLDGWASPARDSLIPRYFDSEEKLVKVNSFLSIVDQTITLGGWPAAGILITLLGSGNLLIITTILFVISTIFMFLIKDLDRIEDELNKDEQESEKMTKKVLLEGWNTIWKTPSLRTITIVEFTESIANVVWVAAILYIYVEEVLQVSENWWGYINSSFFAGLMIAGFISLKWSQTITNNLRFVIISGAFLTSITTLIFGLISTPWLALVISLFFGFGSQIKGVAQQTIVQTSVNSKLLSKVYSAQDSIVFGTFGVSTILFGIFADQFGVRFTFLLAAFLLFASAFFVSINQKTLKHIKSGEINK</sequence>
<evidence type="ECO:0000256" key="4">
    <source>
        <dbReference type="ARBA" id="ARBA00022989"/>
    </source>
</evidence>
<dbReference type="Gene3D" id="1.20.1250.20">
    <property type="entry name" value="MFS general substrate transporter like domains"/>
    <property type="match status" value="1"/>
</dbReference>
<comment type="caution">
    <text evidence="8">The sequence shown here is derived from an EMBL/GenBank/DDBJ whole genome shotgun (WGS) entry which is preliminary data.</text>
</comment>
<dbReference type="Pfam" id="PF07690">
    <property type="entry name" value="MFS_1"/>
    <property type="match status" value="1"/>
</dbReference>
<dbReference type="CDD" id="cd06173">
    <property type="entry name" value="MFS_MefA_like"/>
    <property type="match status" value="1"/>
</dbReference>
<dbReference type="RefSeq" id="WP_009335986.1">
    <property type="nucleotide sequence ID" value="NZ_APVL01000024.1"/>
</dbReference>
<dbReference type="InterPro" id="IPR036259">
    <property type="entry name" value="MFS_trans_sf"/>
</dbReference>
<evidence type="ECO:0000256" key="5">
    <source>
        <dbReference type="ARBA" id="ARBA00023136"/>
    </source>
</evidence>
<reference evidence="8 9" key="2">
    <citation type="journal article" date="2016" name="Sci. Rep.">
        <title>A novel serine protease, Sep1, from Bacillus firmus DS-1 has nematicidal activity and degrades multiple intestinal-associated nematode proteins.</title>
        <authorList>
            <person name="Geng C."/>
            <person name="Nie X."/>
            <person name="Tang Z."/>
            <person name="Zhang Y."/>
            <person name="Lin J."/>
            <person name="Sun M."/>
            <person name="Peng D."/>
        </authorList>
    </citation>
    <scope>NUCLEOTIDE SEQUENCE [LARGE SCALE GENOMIC DNA]</scope>
    <source>
        <strain evidence="8 9">DS1</strain>
    </source>
</reference>
<dbReference type="eggNOG" id="COG2211">
    <property type="taxonomic scope" value="Bacteria"/>
</dbReference>
<name>W7KNC3_CYTFI</name>
<feature type="transmembrane region" description="Helical" evidence="7">
    <location>
        <begin position="100"/>
        <end position="117"/>
    </location>
</feature>
<dbReference type="GO" id="GO:0005886">
    <property type="term" value="C:plasma membrane"/>
    <property type="evidence" value="ECO:0007669"/>
    <property type="project" value="UniProtKB-SubCell"/>
</dbReference>
<evidence type="ECO:0000313" key="8">
    <source>
        <dbReference type="EMBL" id="EWG09000.1"/>
    </source>
</evidence>
<keyword evidence="3 7" id="KW-0812">Transmembrane</keyword>
<dbReference type="PANTHER" id="PTHR23513">
    <property type="entry name" value="INTEGRAL MEMBRANE EFFLUX PROTEIN-RELATED"/>
    <property type="match status" value="1"/>
</dbReference>
<feature type="coiled-coil region" evidence="6">
    <location>
        <begin position="183"/>
        <end position="210"/>
    </location>
</feature>
<dbReference type="Proteomes" id="UP000019270">
    <property type="component" value="Unassembled WGS sequence"/>
</dbReference>
<feature type="transmembrane region" description="Helical" evidence="7">
    <location>
        <begin position="380"/>
        <end position="400"/>
    </location>
</feature>
<organism evidence="8 9">
    <name type="scientific">Cytobacillus firmus DS1</name>
    <dbReference type="NCBI Taxonomy" id="1307436"/>
    <lineage>
        <taxon>Bacteria</taxon>
        <taxon>Bacillati</taxon>
        <taxon>Bacillota</taxon>
        <taxon>Bacilli</taxon>
        <taxon>Bacillales</taxon>
        <taxon>Bacillaceae</taxon>
        <taxon>Cytobacillus</taxon>
    </lineage>
</organism>
<evidence type="ECO:0000256" key="2">
    <source>
        <dbReference type="ARBA" id="ARBA00022475"/>
    </source>
</evidence>
<dbReference type="PATRIC" id="fig|1307436.3.peg.4592"/>
<evidence type="ECO:0000256" key="6">
    <source>
        <dbReference type="SAM" id="Coils"/>
    </source>
</evidence>
<feature type="transmembrane region" description="Helical" evidence="7">
    <location>
        <begin position="293"/>
        <end position="310"/>
    </location>
</feature>
<dbReference type="PANTHER" id="PTHR23513:SF19">
    <property type="entry name" value="MAJOR FACILITATOR SUPERFAMILY (MFS) PROFILE DOMAIN-CONTAINING PROTEIN"/>
    <property type="match status" value="1"/>
</dbReference>
<dbReference type="EMBL" id="APVL01000024">
    <property type="protein sequence ID" value="EWG09000.1"/>
    <property type="molecule type" value="Genomic_DNA"/>
</dbReference>
<reference evidence="9" key="1">
    <citation type="submission" date="2013-03" db="EMBL/GenBank/DDBJ databases">
        <title>Draft genome sequence of Bacillus firmus DS1.</title>
        <authorList>
            <person name="Peng D."/>
            <person name="Zhu L."/>
            <person name="Sun M."/>
        </authorList>
    </citation>
    <scope>NUCLEOTIDE SEQUENCE [LARGE SCALE GENOMIC DNA]</scope>
    <source>
        <strain evidence="9">DS1</strain>
    </source>
</reference>
<gene>
    <name evidence="8" type="ORF">PBF_21528</name>
</gene>
<comment type="subcellular location">
    <subcellularLocation>
        <location evidence="1">Cell membrane</location>
        <topology evidence="1">Multi-pass membrane protein</topology>
    </subcellularLocation>
</comment>
<evidence type="ECO:0000313" key="9">
    <source>
        <dbReference type="Proteomes" id="UP000019270"/>
    </source>
</evidence>
<evidence type="ECO:0000256" key="7">
    <source>
        <dbReference type="SAM" id="Phobius"/>
    </source>
</evidence>
<accession>W7KNC3</accession>
<keyword evidence="4 7" id="KW-1133">Transmembrane helix</keyword>
<feature type="transmembrane region" description="Helical" evidence="7">
    <location>
        <begin position="9"/>
        <end position="33"/>
    </location>
</feature>
<dbReference type="InterPro" id="IPR011701">
    <property type="entry name" value="MFS"/>
</dbReference>
<dbReference type="GO" id="GO:0022857">
    <property type="term" value="F:transmembrane transporter activity"/>
    <property type="evidence" value="ECO:0007669"/>
    <property type="project" value="InterPro"/>
</dbReference>
<feature type="transmembrane region" description="Helical" evidence="7">
    <location>
        <begin position="261"/>
        <end position="281"/>
    </location>
</feature>
<proteinExistence type="predicted"/>
<feature type="transmembrane region" description="Helical" evidence="7">
    <location>
        <begin position="230"/>
        <end position="249"/>
    </location>
</feature>
<dbReference type="SUPFAM" id="SSF103473">
    <property type="entry name" value="MFS general substrate transporter"/>
    <property type="match status" value="1"/>
</dbReference>
<keyword evidence="5 7" id="KW-0472">Membrane</keyword>
<dbReference type="AlphaFoldDB" id="W7KNC3"/>
<keyword evidence="2" id="KW-1003">Cell membrane</keyword>
<protein>
    <submittedName>
        <fullName evidence="8">Major facilitator superfamily protein</fullName>
    </submittedName>
</protein>
<evidence type="ECO:0000256" key="3">
    <source>
        <dbReference type="ARBA" id="ARBA00022692"/>
    </source>
</evidence>
<feature type="transmembrane region" description="Helical" evidence="7">
    <location>
        <begin position="316"/>
        <end position="335"/>
    </location>
</feature>